<evidence type="ECO:0000259" key="1">
    <source>
        <dbReference type="Pfam" id="PF14330"/>
    </source>
</evidence>
<sequence>MQQTIGDLAVLVRSKNAGPFWLTFDIMFDSPDIYKNVRDANIITREKIAEIYRRKLDDIIVVNHDAALAIKVSFPRAHSSGSALDSDVFGGQQYAPLLSLNV</sequence>
<dbReference type="AlphaFoldDB" id="A0A6J6ZQQ2"/>
<reference evidence="2" key="1">
    <citation type="submission" date="2020-05" db="EMBL/GenBank/DDBJ databases">
        <authorList>
            <person name="Chiriac C."/>
            <person name="Salcher M."/>
            <person name="Ghai R."/>
            <person name="Kavagutti S V."/>
        </authorList>
    </citation>
    <scope>NUCLEOTIDE SEQUENCE</scope>
</reference>
<evidence type="ECO:0000313" key="2">
    <source>
        <dbReference type="EMBL" id="CAB4819787.1"/>
    </source>
</evidence>
<name>A0A6J6ZQQ2_9ZZZZ</name>
<protein>
    <submittedName>
        <fullName evidence="2">Unannotated protein</fullName>
    </submittedName>
</protein>
<dbReference type="InterPro" id="IPR025496">
    <property type="entry name" value="DUF4387"/>
</dbReference>
<proteinExistence type="predicted"/>
<gene>
    <name evidence="2" type="ORF">UFOPK3197_00123</name>
</gene>
<accession>A0A6J6ZQQ2</accession>
<feature type="domain" description="DUF4387" evidence="1">
    <location>
        <begin position="6"/>
        <end position="100"/>
    </location>
</feature>
<organism evidence="2">
    <name type="scientific">freshwater metagenome</name>
    <dbReference type="NCBI Taxonomy" id="449393"/>
    <lineage>
        <taxon>unclassified sequences</taxon>
        <taxon>metagenomes</taxon>
        <taxon>ecological metagenomes</taxon>
    </lineage>
</organism>
<dbReference type="EMBL" id="CAFABI010000008">
    <property type="protein sequence ID" value="CAB4819787.1"/>
    <property type="molecule type" value="Genomic_DNA"/>
</dbReference>
<dbReference type="Pfam" id="PF14330">
    <property type="entry name" value="DUF4387"/>
    <property type="match status" value="1"/>
</dbReference>